<dbReference type="InterPro" id="IPR013783">
    <property type="entry name" value="Ig-like_fold"/>
</dbReference>
<dbReference type="PROSITE" id="PS50022">
    <property type="entry name" value="FA58C_3"/>
    <property type="match status" value="1"/>
</dbReference>
<dbReference type="Pfam" id="PF00754">
    <property type="entry name" value="F5_F8_type_C"/>
    <property type="match status" value="1"/>
</dbReference>
<feature type="domain" description="F5/8 type C" evidence="4">
    <location>
        <begin position="1443"/>
        <end position="1590"/>
    </location>
</feature>
<keyword evidence="2" id="KW-0326">Glycosidase</keyword>
<dbReference type="RefSeq" id="WP_237967171.1">
    <property type="nucleotide sequence ID" value="NZ_JAKNHQ010000025.1"/>
</dbReference>
<dbReference type="Gene3D" id="2.60.120.260">
    <property type="entry name" value="Galactose-binding domain-like"/>
    <property type="match status" value="1"/>
</dbReference>
<dbReference type="SUPFAM" id="SSF49373">
    <property type="entry name" value="Invasin/intimin cell-adhesion fragments"/>
    <property type="match status" value="2"/>
</dbReference>
<dbReference type="InterPro" id="IPR013780">
    <property type="entry name" value="Glyco_hydro_b"/>
</dbReference>
<dbReference type="InterPro" id="IPR003343">
    <property type="entry name" value="Big_2"/>
</dbReference>
<evidence type="ECO:0000256" key="1">
    <source>
        <dbReference type="ARBA" id="ARBA00022801"/>
    </source>
</evidence>
<feature type="region of interest" description="Disordered" evidence="3">
    <location>
        <begin position="2042"/>
        <end position="2062"/>
    </location>
</feature>
<dbReference type="Gene3D" id="3.20.20.70">
    <property type="entry name" value="Aldolase class I"/>
    <property type="match status" value="1"/>
</dbReference>
<evidence type="ECO:0000256" key="3">
    <source>
        <dbReference type="SAM" id="MobiDB-lite"/>
    </source>
</evidence>
<proteinExistence type="predicted"/>
<dbReference type="Pfam" id="PF07554">
    <property type="entry name" value="FIVAR"/>
    <property type="match status" value="3"/>
</dbReference>
<dbReference type="InterPro" id="IPR013785">
    <property type="entry name" value="Aldolase_TIM"/>
</dbReference>
<dbReference type="Gene3D" id="1.20.1270.70">
    <property type="entry name" value="Designed single chain three-helix bundle"/>
    <property type="match status" value="1"/>
</dbReference>
<evidence type="ECO:0000259" key="4">
    <source>
        <dbReference type="PROSITE" id="PS50022"/>
    </source>
</evidence>
<dbReference type="InterPro" id="IPR000421">
    <property type="entry name" value="FA58C"/>
</dbReference>
<protein>
    <submittedName>
        <fullName evidence="5">Ig-like domain-containing protein</fullName>
    </submittedName>
</protein>
<dbReference type="Gene3D" id="1.20.1270.90">
    <property type="entry name" value="AF1782-like"/>
    <property type="match status" value="2"/>
</dbReference>
<name>A0ABS9MN50_9FIRM</name>
<dbReference type="Gene3D" id="2.60.40.1180">
    <property type="entry name" value="Golgi alpha-mannosidase II"/>
    <property type="match status" value="1"/>
</dbReference>
<dbReference type="SUPFAM" id="SSF49785">
    <property type="entry name" value="Galactose-binding domain-like"/>
    <property type="match status" value="1"/>
</dbReference>
<organism evidence="5 6">
    <name type="scientific">Anaeromassilibacillus senegalensis</name>
    <dbReference type="NCBI Taxonomy" id="1673717"/>
    <lineage>
        <taxon>Bacteria</taxon>
        <taxon>Bacillati</taxon>
        <taxon>Bacillota</taxon>
        <taxon>Clostridia</taxon>
        <taxon>Eubacteriales</taxon>
        <taxon>Acutalibacteraceae</taxon>
        <taxon>Anaeromassilibacillus</taxon>
    </lineage>
</organism>
<dbReference type="SMART" id="SM00635">
    <property type="entry name" value="BID_2"/>
    <property type="match status" value="2"/>
</dbReference>
<evidence type="ECO:0000313" key="5">
    <source>
        <dbReference type="EMBL" id="MCG4611879.1"/>
    </source>
</evidence>
<dbReference type="Pfam" id="PF02368">
    <property type="entry name" value="Big_2"/>
    <property type="match status" value="2"/>
</dbReference>
<keyword evidence="6" id="KW-1185">Reference proteome</keyword>
<dbReference type="Proteomes" id="UP001298681">
    <property type="component" value="Unassembled WGS sequence"/>
</dbReference>
<dbReference type="Gene3D" id="2.60.40.10">
    <property type="entry name" value="Immunoglobulins"/>
    <property type="match status" value="1"/>
</dbReference>
<dbReference type="EMBL" id="JAKNHQ010000025">
    <property type="protein sequence ID" value="MCG4611879.1"/>
    <property type="molecule type" value="Genomic_DNA"/>
</dbReference>
<reference evidence="5 6" key="1">
    <citation type="submission" date="2022-01" db="EMBL/GenBank/DDBJ databases">
        <title>Collection of gut derived symbiotic bacterial strains cultured from healthy donors.</title>
        <authorList>
            <person name="Lin H."/>
            <person name="Kohout C."/>
            <person name="Waligurski E."/>
            <person name="Pamer E.G."/>
        </authorList>
    </citation>
    <scope>NUCLEOTIDE SEQUENCE [LARGE SCALE GENOMIC DNA]</scope>
    <source>
        <strain evidence="5 6">DFI.7.58</strain>
    </source>
</reference>
<keyword evidence="1" id="KW-0378">Hydrolase</keyword>
<dbReference type="Gene3D" id="2.60.40.1080">
    <property type="match status" value="3"/>
</dbReference>
<gene>
    <name evidence="5" type="ORF">L0P57_13160</name>
</gene>
<accession>A0ABS9MN50</accession>
<dbReference type="InterPro" id="IPR008979">
    <property type="entry name" value="Galactose-bd-like_sf"/>
</dbReference>
<dbReference type="InterPro" id="IPR036116">
    <property type="entry name" value="FN3_sf"/>
</dbReference>
<evidence type="ECO:0000313" key="6">
    <source>
        <dbReference type="Proteomes" id="UP001298681"/>
    </source>
</evidence>
<sequence length="2173" mass="238561">MAQTADPVLTTLSVDETTHGTGAFEGAYGTDGYILPAYYGDNSSGMTAYDALPDYVDEITYSYEARHGTWLKSGAPAESMLAVGEDEPRLGYVFDDECLTVHVDVNDDVMHTISLYAAEAQGREQSYQLFDAETGRALSDKVTISDFASGTYVSGAFSGDIDIVIQNENIVTLVTNSVLSGIFFDTKVYEDEVVRWINVSAPDGRDTFEKSEFPIQMTAEVAPSYAANKEVSWKVEPLEVLGDGAASITDDGLLTIEDPGMYVITAEAQDGTGVQGTCTVSMTPEDAEEWTVDTETGGNWIGTYGADGYVLNAWGANTSDVENLPYYVDSISYGTEDRSGSYLARTGTAEEYPYGLPNPDDSTGTRKIAYRFDDKCLTVKIRVNDNDTHKVTFYALAENENGRNNSYQVYKADTKIPLSKKVAITDLTEGKYVTVTFSGSIDVVINNENYSPLRTNALVNGIFFDTDWGETIPVRRLSIAPADGETVRPETGTVQMNATIYPVTATDKTLTWSVEPEGTDVAEIDQNGLLTIHKSGSFKVCAVSNSDPSIRAEVSFASLGDVAIPDKTEISTFGDNFAMIQNDMVRVIYNLESGRYSAYDQESGLPYILNAYTQVNDETSIDGYTFHMEEVAEEDTIKTMRLIGTKEGENGIVLDVTLEDHCGEIILTAGIVNTTGEGVKLMQMYPLIANYANGGAVFVGPDPDENHVVLTGEGNWTVPTLQDDVNISSRNNTLITYLDNPNKESFVLGGLTTYEFQNTINTAYHAGTALDNNGRKGIDASIRIFDNTGKLVDDVSGEQVDGGWLYMGDQAMVNFTEENPYTVMEAYADKQAEAMHVDLIDFDPYYYECLWYVNWLTSGANNADFAVQEVKDLYDRGMANYAIPNLRVEPDTYENPNEQLWWDDEHWYEFGHMTDNYPTIKDWNKAMNEAGGEGGLYMQASYRSDDYCEQYPGHMLYNDPEEGPDYTDPEFIAHMEDVYANIKESGIRSLFFDYAGQYHGKSGGYFLDRTGGFEDPYATAVSAYRNIFKLAKDNVGPDIRVTENSWEHSGTDLAIGLIDIQRTIGDNNSFTPEITRMSSYQWYRHRTTKLLYPDVKVFSDTDMDLRHAEITGTAFFFGKMTVGESVTRMDDQKIRDIGKSVPFPINGITARPVGLFQSGEDLPEVYDYKFDSEYDDHIVLFWNRTDKAKTISADLDEDTAFGGLNLDPDKEYEVWDFWNWEYIGKYKGSDILSQKVRKNEMRTMALREVREDPYVLSTNRHLLQGDFDVSNVNYDAASKTMTGTFEIVGNDTYKAIIPLNDNKLLVKDFSIDNDAVTTSYVQSPFGNYVELTLDAAENQTVNWTLTFEEGELEPDTEAPTNIAGLRASAGDNGMVTLTWTPSTDNSGFVKYNVYASNEADFDLNDDTLLLTTKETSFTDDVAHDGDYYYVVEAIDASGNASEAEKVRTNSVVEEIDVGILTATAGNENSTSEAASKVLDGDTSSIWHTDWDGSDRSEQWLNIHFSTPTEVNAYRYLPRSGAGNGTITQYELHASTDNGATYEKIAEGTWEAVDGWKEVTFPNMTVTDLKLMPVNARGNYSSAAEVRVYNLVDISEIAMRDESVELSVGDTYTVCADVYPTNYNDAALIWTSSDPEVASVDENGVVTALTEGTTTVTAQVSGTELQASCEVTVGTSVPENHTLTVLYTKDASLTVNGEPQRIADLLGKYEADVLGGEELQLAFTPATDGRTFAEVLVNGEKVDFEADSFTYDLTMPNADTTVEIQFTTVYKETLGQIIEYAKSVEDQVEEAVPAVQEAFAKALENAEAVYAEKTSTQDVINQAWSDLLDVLHLLEFKPGDTSSLESLVEQLKGIGSDPYTEDSYQALQDALAEAEAVLADENAMDDSIKEAYDALLEAAENLQFVADLSQLEMLMAKADEIFENAAFYTDDGWDALEEAYEAALAVTEDSEQSAVDEAAQGLVKAIAAMRLKADKSQLQAEVDRANQIDLSLYTKASVRALEKALDEAYAILENEDLSEDDQAVVDAGTKAVVAAIGGLVEIDKDNDDHDSSNSSSSNKGSTSANVGNAYGAAGVVAAGQNVSASAYVVSDTTVNFNLKRGSAYCFKMTVVNGNAMTPSFTVGNGNVLKTQFVAKVGNDYYYRVYATGTPGQSTGVYTTLPGNAPVKHCAVTIG</sequence>
<comment type="caution">
    <text evidence="5">The sequence shown here is derived from an EMBL/GenBank/DDBJ whole genome shotgun (WGS) entry which is preliminary data.</text>
</comment>
<evidence type="ECO:0000256" key="2">
    <source>
        <dbReference type="ARBA" id="ARBA00023295"/>
    </source>
</evidence>
<dbReference type="InterPro" id="IPR008964">
    <property type="entry name" value="Invasin/intimin_cell_adhesion"/>
</dbReference>
<dbReference type="SUPFAM" id="SSF49265">
    <property type="entry name" value="Fibronectin type III"/>
    <property type="match status" value="1"/>
</dbReference>
<feature type="compositionally biased region" description="Low complexity" evidence="3">
    <location>
        <begin position="2051"/>
        <end position="2062"/>
    </location>
</feature>